<evidence type="ECO:0000259" key="1">
    <source>
        <dbReference type="Pfam" id="PF03976"/>
    </source>
</evidence>
<dbReference type="PANTHER" id="PTHR34383">
    <property type="entry name" value="POLYPHOSPHATE:AMP PHOSPHOTRANSFERASE-RELATED"/>
    <property type="match status" value="1"/>
</dbReference>
<dbReference type="Gene3D" id="3.40.50.300">
    <property type="entry name" value="P-loop containing nucleotide triphosphate hydrolases"/>
    <property type="match status" value="1"/>
</dbReference>
<gene>
    <name evidence="2" type="ORF">SAMN05443575_0152</name>
</gene>
<dbReference type="SUPFAM" id="SSF52540">
    <property type="entry name" value="P-loop containing nucleoside triphosphate hydrolases"/>
    <property type="match status" value="1"/>
</dbReference>
<dbReference type="InterPro" id="IPR027417">
    <property type="entry name" value="P-loop_NTPase"/>
</dbReference>
<keyword evidence="3" id="KW-1185">Reference proteome</keyword>
<dbReference type="AlphaFoldDB" id="A0A1M5C967"/>
<dbReference type="EMBL" id="FQVU01000001">
    <property type="protein sequence ID" value="SHF51210.1"/>
    <property type="molecule type" value="Genomic_DNA"/>
</dbReference>
<dbReference type="InterPro" id="IPR022488">
    <property type="entry name" value="PPK2-related"/>
</dbReference>
<dbReference type="STRING" id="1206085.SAMN05443575_0152"/>
<dbReference type="GO" id="GO:0006797">
    <property type="term" value="P:polyphosphate metabolic process"/>
    <property type="evidence" value="ECO:0007669"/>
    <property type="project" value="InterPro"/>
</dbReference>
<dbReference type="Proteomes" id="UP000186132">
    <property type="component" value="Unassembled WGS sequence"/>
</dbReference>
<dbReference type="PANTHER" id="PTHR34383:SF3">
    <property type="entry name" value="POLYPHOSPHATE:AMP PHOSPHOTRANSFERASE"/>
    <property type="match status" value="1"/>
</dbReference>
<organism evidence="2 3">
    <name type="scientific">Jatrophihabitans endophyticus</name>
    <dbReference type="NCBI Taxonomy" id="1206085"/>
    <lineage>
        <taxon>Bacteria</taxon>
        <taxon>Bacillati</taxon>
        <taxon>Actinomycetota</taxon>
        <taxon>Actinomycetes</taxon>
        <taxon>Jatrophihabitantales</taxon>
        <taxon>Jatrophihabitantaceae</taxon>
        <taxon>Jatrophihabitans</taxon>
    </lineage>
</organism>
<dbReference type="GO" id="GO:0016776">
    <property type="term" value="F:phosphotransferase activity, phosphate group as acceptor"/>
    <property type="evidence" value="ECO:0007669"/>
    <property type="project" value="InterPro"/>
</dbReference>
<keyword evidence="2" id="KW-0808">Transferase</keyword>
<dbReference type="Pfam" id="PF03976">
    <property type="entry name" value="PPK2"/>
    <property type="match status" value="1"/>
</dbReference>
<evidence type="ECO:0000313" key="2">
    <source>
        <dbReference type="EMBL" id="SHF51210.1"/>
    </source>
</evidence>
<protein>
    <submittedName>
        <fullName evidence="2">Polyphosphate:nucleotide phosphotransferase, PPK2 family</fullName>
    </submittedName>
</protein>
<feature type="domain" description="Polyphosphate kinase-2-related" evidence="1">
    <location>
        <begin position="33"/>
        <end position="249"/>
    </location>
</feature>
<reference evidence="2 3" key="1">
    <citation type="submission" date="2016-11" db="EMBL/GenBank/DDBJ databases">
        <authorList>
            <person name="Jaros S."/>
            <person name="Januszkiewicz K."/>
            <person name="Wedrychowicz H."/>
        </authorList>
    </citation>
    <scope>NUCLEOTIDE SEQUENCE [LARGE SCALE GENOMIC DNA]</scope>
    <source>
        <strain evidence="2 3">DSM 45627</strain>
    </source>
</reference>
<accession>A0A1M5C967</accession>
<sequence>MRDALRVPAGPVVLAGFDSSARPLAPTKRNRDLANDTARMRDLQAKLWAESTAGGTRSVLLVMQGIDTAGKGGVTKHVVGTFGPIGVQYTGFKAPTKQELRHDFLWRIRKRLPGPGVVGVFDRSHYEDVLIVRVHDLVPEAEWEARYDAINEFEKELVDNGTTVLKCFLDISFETQRDRLLARLDDPEKHWKFNEADLDERARWSDYEVAFEAMLERTNTDHAPWYVVPSDHKKYRNWAIGELLHETLEDLAPEWPRPALDVPALRARLAPPH</sequence>
<dbReference type="NCBIfam" id="TIGR03709">
    <property type="entry name" value="PPK2_rel_1"/>
    <property type="match status" value="1"/>
</dbReference>
<name>A0A1M5C967_9ACTN</name>
<dbReference type="InterPro" id="IPR022300">
    <property type="entry name" value="PPK2-rel_1"/>
</dbReference>
<proteinExistence type="predicted"/>
<evidence type="ECO:0000313" key="3">
    <source>
        <dbReference type="Proteomes" id="UP000186132"/>
    </source>
</evidence>